<dbReference type="PANTHER" id="PTHR11178:SF1">
    <property type="entry name" value="NFU1 IRON-SULFUR CLUSTER SCAFFOLD HOMOLOG, MITOCHONDRIAL"/>
    <property type="match status" value="1"/>
</dbReference>
<sequence length="77" mass="8320">MTVQEKIMDAINTKVSPALQTHGGDVSFISFDEESGTLYVELIGSCGTCPYAQETLRMTVEAAIKQVVPEVKSVVRA</sequence>
<dbReference type="EMBL" id="VSSQ01063956">
    <property type="protein sequence ID" value="MPN16944.1"/>
    <property type="molecule type" value="Genomic_DNA"/>
</dbReference>
<dbReference type="InterPro" id="IPR034904">
    <property type="entry name" value="FSCA_dom_sf"/>
</dbReference>
<dbReference type="GO" id="GO:0051536">
    <property type="term" value="F:iron-sulfur cluster binding"/>
    <property type="evidence" value="ECO:0007669"/>
    <property type="project" value="InterPro"/>
</dbReference>
<dbReference type="SUPFAM" id="SSF117916">
    <property type="entry name" value="Fe-S cluster assembly (FSCA) domain-like"/>
    <property type="match status" value="1"/>
</dbReference>
<evidence type="ECO:0000256" key="1">
    <source>
        <dbReference type="ARBA" id="ARBA00006420"/>
    </source>
</evidence>
<proteinExistence type="inferred from homology"/>
<organism evidence="3">
    <name type="scientific">bioreactor metagenome</name>
    <dbReference type="NCBI Taxonomy" id="1076179"/>
    <lineage>
        <taxon>unclassified sequences</taxon>
        <taxon>metagenomes</taxon>
        <taxon>ecological metagenomes</taxon>
    </lineage>
</organism>
<dbReference type="AlphaFoldDB" id="A0A645FYI0"/>
<reference evidence="3" key="1">
    <citation type="submission" date="2019-08" db="EMBL/GenBank/DDBJ databases">
        <authorList>
            <person name="Kucharzyk K."/>
            <person name="Murdoch R.W."/>
            <person name="Higgins S."/>
            <person name="Loffler F."/>
        </authorList>
    </citation>
    <scope>NUCLEOTIDE SEQUENCE</scope>
</reference>
<dbReference type="GO" id="GO:0005506">
    <property type="term" value="F:iron ion binding"/>
    <property type="evidence" value="ECO:0007669"/>
    <property type="project" value="InterPro"/>
</dbReference>
<dbReference type="Gene3D" id="3.30.300.130">
    <property type="entry name" value="Fe-S cluster assembly (FSCA)"/>
    <property type="match status" value="1"/>
</dbReference>
<dbReference type="GO" id="GO:0016226">
    <property type="term" value="P:iron-sulfur cluster assembly"/>
    <property type="evidence" value="ECO:0007669"/>
    <property type="project" value="InterPro"/>
</dbReference>
<accession>A0A645FYI0</accession>
<dbReference type="PANTHER" id="PTHR11178">
    <property type="entry name" value="IRON-SULFUR CLUSTER SCAFFOLD PROTEIN NFU-RELATED"/>
    <property type="match status" value="1"/>
</dbReference>
<comment type="similarity">
    <text evidence="1">Belongs to the NifU family.</text>
</comment>
<feature type="domain" description="NIF system FeS cluster assembly NifU C-terminal" evidence="2">
    <location>
        <begin position="7"/>
        <end position="75"/>
    </location>
</feature>
<dbReference type="Pfam" id="PF01106">
    <property type="entry name" value="NifU"/>
    <property type="match status" value="1"/>
</dbReference>
<name>A0A645FYI0_9ZZZZ</name>
<gene>
    <name evidence="3" type="primary">nfuA_20</name>
    <name evidence="3" type="ORF">SDC9_164293</name>
</gene>
<dbReference type="InterPro" id="IPR001075">
    <property type="entry name" value="NIF_FeS_clus_asmbl_NifU_C"/>
</dbReference>
<comment type="caution">
    <text evidence="3">The sequence shown here is derived from an EMBL/GenBank/DDBJ whole genome shotgun (WGS) entry which is preliminary data.</text>
</comment>
<evidence type="ECO:0000313" key="3">
    <source>
        <dbReference type="EMBL" id="MPN16944.1"/>
    </source>
</evidence>
<protein>
    <submittedName>
        <fullName evidence="3">Fe/S biogenesis protein NfuA</fullName>
    </submittedName>
</protein>
<evidence type="ECO:0000259" key="2">
    <source>
        <dbReference type="Pfam" id="PF01106"/>
    </source>
</evidence>